<feature type="chain" id="PRO_5035677548" evidence="1">
    <location>
        <begin position="20"/>
        <end position="53"/>
    </location>
</feature>
<proteinExistence type="predicted"/>
<evidence type="ECO:0000313" key="3">
    <source>
        <dbReference type="EMBL" id="CAD2207975.1"/>
    </source>
</evidence>
<gene>
    <name evidence="2" type="ORF">MENT_LOCUS45509</name>
    <name evidence="3" type="ORF">MENT_LOCUS61961</name>
</gene>
<evidence type="ECO:0000313" key="2">
    <source>
        <dbReference type="EMBL" id="CAD2192611.1"/>
    </source>
</evidence>
<dbReference type="Proteomes" id="UP000580250">
    <property type="component" value="Unassembled WGS sequence"/>
</dbReference>
<accession>A0A6V7WZX6</accession>
<sequence>MRILFIFFFVFIAISVAFGQGDKKIGYVGQPKRPIKQGTEKLSTTITPTTEQQ</sequence>
<comment type="caution">
    <text evidence="2">The sequence shown here is derived from an EMBL/GenBank/DDBJ whole genome shotgun (WGS) entry which is preliminary data.</text>
</comment>
<organism evidence="2 4">
    <name type="scientific">Meloidogyne enterolobii</name>
    <name type="common">Root-knot nematode worm</name>
    <name type="synonym">Meloidogyne mayaguensis</name>
    <dbReference type="NCBI Taxonomy" id="390850"/>
    <lineage>
        <taxon>Eukaryota</taxon>
        <taxon>Metazoa</taxon>
        <taxon>Ecdysozoa</taxon>
        <taxon>Nematoda</taxon>
        <taxon>Chromadorea</taxon>
        <taxon>Rhabditida</taxon>
        <taxon>Tylenchina</taxon>
        <taxon>Tylenchomorpha</taxon>
        <taxon>Tylenchoidea</taxon>
        <taxon>Meloidogynidae</taxon>
        <taxon>Meloidogyninae</taxon>
        <taxon>Meloidogyne</taxon>
    </lineage>
</organism>
<reference evidence="2 4" key="1">
    <citation type="submission" date="2020-08" db="EMBL/GenBank/DDBJ databases">
        <authorList>
            <person name="Koutsovoulos G."/>
            <person name="Danchin GJ E."/>
        </authorList>
    </citation>
    <scope>NUCLEOTIDE SEQUENCE [LARGE SCALE GENOMIC DNA]</scope>
</reference>
<evidence type="ECO:0000256" key="1">
    <source>
        <dbReference type="SAM" id="SignalP"/>
    </source>
</evidence>
<dbReference type="AlphaFoldDB" id="A0A6V7WZX6"/>
<protein>
    <submittedName>
        <fullName evidence="2">Uncharacterized protein</fullName>
    </submittedName>
</protein>
<keyword evidence="1" id="KW-0732">Signal</keyword>
<feature type="signal peptide" evidence="1">
    <location>
        <begin position="1"/>
        <end position="19"/>
    </location>
</feature>
<evidence type="ECO:0000313" key="4">
    <source>
        <dbReference type="Proteomes" id="UP000580250"/>
    </source>
</evidence>
<dbReference type="EMBL" id="CAJEWN010003552">
    <property type="protein sequence ID" value="CAD2207975.1"/>
    <property type="molecule type" value="Genomic_DNA"/>
</dbReference>
<name>A0A6V7WZX6_MELEN</name>
<dbReference type="EMBL" id="CAJEWN010000960">
    <property type="protein sequence ID" value="CAD2192611.1"/>
    <property type="molecule type" value="Genomic_DNA"/>
</dbReference>